<evidence type="ECO:0000313" key="2">
    <source>
        <dbReference type="EMBL" id="CAB4157976.1"/>
    </source>
</evidence>
<accession>A0A6J5NJR5</accession>
<protein>
    <submittedName>
        <fullName evidence="2">Uncharacterized protein</fullName>
    </submittedName>
</protein>
<name>A0A6J5NJR5_9CAUD</name>
<organism evidence="2">
    <name type="scientific">uncultured Caudovirales phage</name>
    <dbReference type="NCBI Taxonomy" id="2100421"/>
    <lineage>
        <taxon>Viruses</taxon>
        <taxon>Duplodnaviria</taxon>
        <taxon>Heunggongvirae</taxon>
        <taxon>Uroviricota</taxon>
        <taxon>Caudoviricetes</taxon>
        <taxon>Peduoviridae</taxon>
        <taxon>Maltschvirus</taxon>
        <taxon>Maltschvirus maltsch</taxon>
    </lineage>
</organism>
<feature type="region of interest" description="Disordered" evidence="1">
    <location>
        <begin position="1"/>
        <end position="28"/>
    </location>
</feature>
<sequence>MKSKSKTTSNQTSNQTATTTPNAPSWIQRPTENYYERVNALGSAEQPFVSGPSALQQQSFQGASNLGSPRIGGNNVFDLAGMLGMNAGTAGANTAQAQMIDPAAFQVGQTQVGPMSQATARNFTDANFSAYENPYTGAVTDTTIADIDANDARIRAQQAAMQAANGGLRNSNNAVLSSLTEGELSRARAASLANIRSQGFNTAAGLISGDNDRQANVSQFNAGQANQGTLAQAQADASRNQLLAQLQASGLMSNQNAFNQGSQFNAGQQDSALMRQLQAAGLLGNLGTTMGADQRANIGLQADIGGEQRNIQNAQGQSEYARLAMLQGLLGVNPNNFIGQAMVSSGTQSGTGTSKESGFDLAKLWAAANGGG</sequence>
<proteinExistence type="predicted"/>
<feature type="compositionally biased region" description="Low complexity" evidence="1">
    <location>
        <begin position="1"/>
        <end position="25"/>
    </location>
</feature>
<evidence type="ECO:0000256" key="1">
    <source>
        <dbReference type="SAM" id="MobiDB-lite"/>
    </source>
</evidence>
<gene>
    <name evidence="2" type="ORF">UFOVP679_64</name>
</gene>
<dbReference type="EMBL" id="LR796660">
    <property type="protein sequence ID" value="CAB4157976.1"/>
    <property type="molecule type" value="Genomic_DNA"/>
</dbReference>
<reference evidence="2" key="1">
    <citation type="submission" date="2020-04" db="EMBL/GenBank/DDBJ databases">
        <authorList>
            <person name="Chiriac C."/>
            <person name="Salcher M."/>
            <person name="Ghai R."/>
            <person name="Kavagutti S V."/>
        </authorList>
    </citation>
    <scope>NUCLEOTIDE SEQUENCE</scope>
</reference>